<reference evidence="3 4" key="1">
    <citation type="submission" date="2019-12" db="EMBL/GenBank/DDBJ databases">
        <title>Rhizobium genotypes associated with high levels of biological nitrogen fixation by grain legumes in a temperate-maritime cropping system.</title>
        <authorList>
            <person name="Maluk M."/>
            <person name="Francesc Ferrando Molina F."/>
            <person name="Lopez Del Egido L."/>
            <person name="Lafos M."/>
            <person name="Langarica-Fuentes A."/>
            <person name="Gebre Yohannes G."/>
            <person name="Young M.W."/>
            <person name="Martin P."/>
            <person name="Gantlett R."/>
            <person name="Kenicer G."/>
            <person name="Hawes C."/>
            <person name="Begg G.S."/>
            <person name="Quilliam R.S."/>
            <person name="Squire G.R."/>
            <person name="Poole P.S."/>
            <person name="Young P.W."/>
            <person name="Iannetta P.M."/>
            <person name="James E.K."/>
        </authorList>
    </citation>
    <scope>NUCLEOTIDE SEQUENCE [LARGE SCALE GENOMIC DNA]</scope>
    <source>
        <strain evidence="3 4">JHI366</strain>
    </source>
</reference>
<keyword evidence="3" id="KW-0418">Kinase</keyword>
<dbReference type="SUPFAM" id="SSF56112">
    <property type="entry name" value="Protein kinase-like (PK-like)"/>
    <property type="match status" value="1"/>
</dbReference>
<dbReference type="Proteomes" id="UP000471753">
    <property type="component" value="Unassembled WGS sequence"/>
</dbReference>
<keyword evidence="1" id="KW-1133">Transmembrane helix</keyword>
<comment type="caution">
    <text evidence="3">The sequence shown here is derived from an EMBL/GenBank/DDBJ whole genome shotgun (WGS) entry which is preliminary data.</text>
</comment>
<dbReference type="Pfam" id="PF00069">
    <property type="entry name" value="Pkinase"/>
    <property type="match status" value="1"/>
</dbReference>
<dbReference type="GO" id="GO:0004674">
    <property type="term" value="F:protein serine/threonine kinase activity"/>
    <property type="evidence" value="ECO:0007669"/>
    <property type="project" value="TreeGrafter"/>
</dbReference>
<dbReference type="PANTHER" id="PTHR24359">
    <property type="entry name" value="SERINE/THREONINE-PROTEIN KINASE SBK1"/>
    <property type="match status" value="1"/>
</dbReference>
<dbReference type="AlphaFoldDB" id="A0A7K3UBH1"/>
<proteinExistence type="predicted"/>
<evidence type="ECO:0000313" key="3">
    <source>
        <dbReference type="EMBL" id="NEJ70980.1"/>
    </source>
</evidence>
<dbReference type="PROSITE" id="PS50011">
    <property type="entry name" value="PROTEIN_KINASE_DOM"/>
    <property type="match status" value="1"/>
</dbReference>
<accession>A0A7K3UBH1</accession>
<gene>
    <name evidence="3" type="ORF">GR197_10575</name>
</gene>
<dbReference type="InterPro" id="IPR011009">
    <property type="entry name" value="Kinase-like_dom_sf"/>
</dbReference>
<evidence type="ECO:0000313" key="4">
    <source>
        <dbReference type="Proteomes" id="UP000471753"/>
    </source>
</evidence>
<keyword evidence="1" id="KW-0472">Membrane</keyword>
<dbReference type="Gene3D" id="1.10.510.10">
    <property type="entry name" value="Transferase(Phosphotransferase) domain 1"/>
    <property type="match status" value="1"/>
</dbReference>
<keyword evidence="3" id="KW-0808">Transferase</keyword>
<dbReference type="RefSeq" id="WP_164009130.1">
    <property type="nucleotide sequence ID" value="NZ_WUFT01000006.1"/>
</dbReference>
<name>A0A7K3UBH1_9HYPH</name>
<dbReference type="EMBL" id="WUFT01000006">
    <property type="protein sequence ID" value="NEJ70980.1"/>
    <property type="molecule type" value="Genomic_DNA"/>
</dbReference>
<evidence type="ECO:0000256" key="1">
    <source>
        <dbReference type="SAM" id="Phobius"/>
    </source>
</evidence>
<dbReference type="GO" id="GO:0005524">
    <property type="term" value="F:ATP binding"/>
    <property type="evidence" value="ECO:0007669"/>
    <property type="project" value="InterPro"/>
</dbReference>
<feature type="domain" description="Protein kinase" evidence="2">
    <location>
        <begin position="35"/>
        <end position="277"/>
    </location>
</feature>
<protein>
    <submittedName>
        <fullName evidence="3">Protein kinase</fullName>
    </submittedName>
</protein>
<dbReference type="InterPro" id="IPR000719">
    <property type="entry name" value="Prot_kinase_dom"/>
</dbReference>
<keyword evidence="1" id="KW-0812">Transmembrane</keyword>
<dbReference type="PANTHER" id="PTHR24359:SF1">
    <property type="entry name" value="INHIBITOR OF NUCLEAR FACTOR KAPPA-B KINASE EPSILON SUBUNIT HOMOLOG 1-RELATED"/>
    <property type="match status" value="1"/>
</dbReference>
<feature type="transmembrane region" description="Helical" evidence="1">
    <location>
        <begin position="241"/>
        <end position="262"/>
    </location>
</feature>
<organism evidence="3 4">
    <name type="scientific">Rhizobium phaseoli</name>
    <dbReference type="NCBI Taxonomy" id="396"/>
    <lineage>
        <taxon>Bacteria</taxon>
        <taxon>Pseudomonadati</taxon>
        <taxon>Pseudomonadota</taxon>
        <taxon>Alphaproteobacteria</taxon>
        <taxon>Hyphomicrobiales</taxon>
        <taxon>Rhizobiaceae</taxon>
        <taxon>Rhizobium/Agrobacterium group</taxon>
        <taxon>Rhizobium</taxon>
    </lineage>
</organism>
<sequence>MSLEHLAGAWKLLGMHLPTGWKVIEPIGWDPNTGLGSDHYNGTGGHFSVPYIVEKDNKRAFLKAIDLTSAMHSPNALMALHAITSAHSFEALLLEICEGEKMDRVVVALESGQLSTGINLQDKAPYLIFELADGDVRRRVQKVNDTLRLSWWLHAMHQIAVGLQQLHSRRIAHQDLKPSNVLAFGNTRDFRVADLGRAICDGTAGPHDDLLFSGDYSYAPPEILYAQIDPDFAMRRLGCDLYLLGSMIFFFATGFGCTQQLVSRLTLAELPPSVDFH</sequence>
<evidence type="ECO:0000259" key="2">
    <source>
        <dbReference type="PROSITE" id="PS50011"/>
    </source>
</evidence>
<dbReference type="SMART" id="SM00220">
    <property type="entry name" value="S_TKc"/>
    <property type="match status" value="1"/>
</dbReference>